<proteinExistence type="predicted"/>
<reference evidence="2 3" key="1">
    <citation type="journal article" date="2021" name="Sci. Rep.">
        <title>Genome sequencing of the multicellular alga Astrephomene provides insights into convergent evolution of germ-soma differentiation.</title>
        <authorList>
            <person name="Yamashita S."/>
            <person name="Yamamoto K."/>
            <person name="Matsuzaki R."/>
            <person name="Suzuki S."/>
            <person name="Yamaguchi H."/>
            <person name="Hirooka S."/>
            <person name="Minakuchi Y."/>
            <person name="Miyagishima S."/>
            <person name="Kawachi M."/>
            <person name="Toyoda A."/>
            <person name="Nozaki H."/>
        </authorList>
    </citation>
    <scope>NUCLEOTIDE SEQUENCE [LARGE SCALE GENOMIC DNA]</scope>
    <source>
        <strain evidence="2 3">NIES-4017</strain>
    </source>
</reference>
<gene>
    <name evidence="2" type="ORF">Agub_g12534</name>
</gene>
<organism evidence="2 3">
    <name type="scientific">Astrephomene gubernaculifera</name>
    <dbReference type="NCBI Taxonomy" id="47775"/>
    <lineage>
        <taxon>Eukaryota</taxon>
        <taxon>Viridiplantae</taxon>
        <taxon>Chlorophyta</taxon>
        <taxon>core chlorophytes</taxon>
        <taxon>Chlorophyceae</taxon>
        <taxon>CS clade</taxon>
        <taxon>Chlamydomonadales</taxon>
        <taxon>Astrephomenaceae</taxon>
        <taxon>Astrephomene</taxon>
    </lineage>
</organism>
<dbReference type="GO" id="GO:0071014">
    <property type="term" value="C:post-mRNA release spliceosomal complex"/>
    <property type="evidence" value="ECO:0007669"/>
    <property type="project" value="TreeGrafter"/>
</dbReference>
<comment type="caution">
    <text evidence="2">The sequence shown here is derived from an EMBL/GenBank/DDBJ whole genome shotgun (WGS) entry which is preliminary data.</text>
</comment>
<feature type="compositionally biased region" description="Low complexity" evidence="1">
    <location>
        <begin position="137"/>
        <end position="152"/>
    </location>
</feature>
<keyword evidence="3" id="KW-1185">Reference proteome</keyword>
<dbReference type="InterPro" id="IPR040194">
    <property type="entry name" value="Cwf19-like"/>
</dbReference>
<dbReference type="PANTHER" id="PTHR12072:SF4">
    <property type="entry name" value="CWF19-LIKE PROTEIN 1"/>
    <property type="match status" value="1"/>
</dbReference>
<dbReference type="EMBL" id="BMAR01000037">
    <property type="protein sequence ID" value="GFR50327.1"/>
    <property type="molecule type" value="Genomic_DNA"/>
</dbReference>
<feature type="non-terminal residue" evidence="2">
    <location>
        <position position="1"/>
    </location>
</feature>
<dbReference type="GO" id="GO:0061632">
    <property type="term" value="F:RNA lariat debranching enzyme activator activity"/>
    <property type="evidence" value="ECO:0007669"/>
    <property type="project" value="TreeGrafter"/>
</dbReference>
<dbReference type="AlphaFoldDB" id="A0AAD3DZZ2"/>
<evidence type="ECO:0000256" key="1">
    <source>
        <dbReference type="SAM" id="MobiDB-lite"/>
    </source>
</evidence>
<dbReference type="GO" id="GO:0000398">
    <property type="term" value="P:mRNA splicing, via spliceosome"/>
    <property type="evidence" value="ECO:0007669"/>
    <property type="project" value="TreeGrafter"/>
</dbReference>
<evidence type="ECO:0000313" key="2">
    <source>
        <dbReference type="EMBL" id="GFR50327.1"/>
    </source>
</evidence>
<evidence type="ECO:0000313" key="3">
    <source>
        <dbReference type="Proteomes" id="UP001054857"/>
    </source>
</evidence>
<dbReference type="PANTHER" id="PTHR12072">
    <property type="entry name" value="CWF19, CELL CYCLE CONTROL PROTEIN"/>
    <property type="match status" value="1"/>
</dbReference>
<dbReference type="Proteomes" id="UP001054857">
    <property type="component" value="Unassembled WGS sequence"/>
</dbReference>
<sequence>MSTVKILFAGAVEGDLPGLFKKVEAVNKKNGPFDALFCTGQFFGQGDDLADPNDALIAYVTGQASIPVPTYFIGGFGSGSEAILAALPASKAHLKYLGRSGVTSINGLNVAFLDGTYNHPTYTGRGAAPTPQPQPPSTSASASNPPTSSAAACRHYSPDDVALLRSQLGALAGEVDVLLTCEWPRGLTTGLGGQLPEG</sequence>
<protein>
    <submittedName>
        <fullName evidence="2">Uncharacterized protein</fullName>
    </submittedName>
</protein>
<name>A0AAD3DZZ2_9CHLO</name>
<accession>A0AAD3DZZ2</accession>
<feature type="region of interest" description="Disordered" evidence="1">
    <location>
        <begin position="122"/>
        <end position="152"/>
    </location>
</feature>